<protein>
    <submittedName>
        <fullName evidence="2">Fasciclin-like arabinogalactan protein</fullName>
    </submittedName>
</protein>
<dbReference type="EMBL" id="CP097508">
    <property type="protein sequence ID" value="URE08385.1"/>
    <property type="molecule type" value="Genomic_DNA"/>
</dbReference>
<dbReference type="OrthoDB" id="694090at2759"/>
<organism evidence="2 3">
    <name type="scientific">Musa troglodytarum</name>
    <name type="common">fe'i banana</name>
    <dbReference type="NCBI Taxonomy" id="320322"/>
    <lineage>
        <taxon>Eukaryota</taxon>
        <taxon>Viridiplantae</taxon>
        <taxon>Streptophyta</taxon>
        <taxon>Embryophyta</taxon>
        <taxon>Tracheophyta</taxon>
        <taxon>Spermatophyta</taxon>
        <taxon>Magnoliopsida</taxon>
        <taxon>Liliopsida</taxon>
        <taxon>Zingiberales</taxon>
        <taxon>Musaceae</taxon>
        <taxon>Musa</taxon>
    </lineage>
</organism>
<feature type="compositionally biased region" description="Low complexity" evidence="1">
    <location>
        <begin position="198"/>
        <end position="211"/>
    </location>
</feature>
<evidence type="ECO:0000313" key="3">
    <source>
        <dbReference type="Proteomes" id="UP001055439"/>
    </source>
</evidence>
<evidence type="ECO:0000256" key="1">
    <source>
        <dbReference type="SAM" id="MobiDB-lite"/>
    </source>
</evidence>
<dbReference type="PANTHER" id="PTHR32382:SF37">
    <property type="entry name" value="OS02G0461000 PROTEIN"/>
    <property type="match status" value="1"/>
</dbReference>
<accession>A0A9E7G608</accession>
<feature type="region of interest" description="Disordered" evidence="1">
    <location>
        <begin position="173"/>
        <end position="245"/>
    </location>
</feature>
<dbReference type="InterPro" id="IPR033254">
    <property type="entry name" value="Plant_FLA"/>
</dbReference>
<evidence type="ECO:0000313" key="2">
    <source>
        <dbReference type="EMBL" id="URE08385.1"/>
    </source>
</evidence>
<sequence length="245" mass="26039">MGSEERRMEGEEEALMAFETVHQEKQRAKAGERMLWLQGMHGGIYCDGCALDHSPKTITILVVDNSTISPLSSLSANILKKVISIHAILDYYDPNNLDQLPNTALLPTLFQASGLATNQMGFLDYTKLPGKQMVFSSAAPRAPLNSNVLKVVAARPYDISVLQISTVIVPPSIKSSTRASPTPAAATPKEVPVQKPVATPHVAAPKASAAAQGLTGSANDEKDADASTASPVESEDALKTSFVSR</sequence>
<dbReference type="AlphaFoldDB" id="A0A9E7G608"/>
<reference evidence="2" key="1">
    <citation type="submission" date="2022-05" db="EMBL/GenBank/DDBJ databases">
        <title>The Musa troglodytarum L. genome provides insights into the mechanism of non-climacteric behaviour and enrichment of carotenoids.</title>
        <authorList>
            <person name="Wang J."/>
        </authorList>
    </citation>
    <scope>NUCLEOTIDE SEQUENCE</scope>
    <source>
        <tissue evidence="2">Leaf</tissue>
    </source>
</reference>
<dbReference type="PANTHER" id="PTHR32382">
    <property type="entry name" value="FASCICLIN-LIKE ARABINOGALACTAN PROTEIN"/>
    <property type="match status" value="1"/>
</dbReference>
<feature type="compositionally biased region" description="Low complexity" evidence="1">
    <location>
        <begin position="175"/>
        <end position="188"/>
    </location>
</feature>
<dbReference type="GO" id="GO:0005886">
    <property type="term" value="C:plasma membrane"/>
    <property type="evidence" value="ECO:0007669"/>
    <property type="project" value="TreeGrafter"/>
</dbReference>
<name>A0A9E7G608_9LILI</name>
<proteinExistence type="predicted"/>
<dbReference type="Proteomes" id="UP001055439">
    <property type="component" value="Chromosome 6"/>
</dbReference>
<gene>
    <name evidence="2" type="ORF">MUK42_22840</name>
</gene>
<keyword evidence="3" id="KW-1185">Reference proteome</keyword>